<feature type="compositionally biased region" description="Basic and acidic residues" evidence="1">
    <location>
        <begin position="188"/>
        <end position="208"/>
    </location>
</feature>
<keyword evidence="2" id="KW-0812">Transmembrane</keyword>
<keyword evidence="2" id="KW-1133">Transmembrane helix</keyword>
<sequence>MLRRRPARARAELGERMEPEAQTSTRGELWGWVGMTVMGCALVLWAAGQAWVTVLGDGAAARAPSGGELSPVLAPVALAGLAGVVAVLATKGAGRRAVGALLALCGAGAAAATWAALSGDTVIARLREQNVLSGATGLSWEIAPLWPAVTAVGAVLVMAGGVLAVLRGGRWAGMSARYDRAAGGPSARADDRTLWDALDRGDDPTDGR</sequence>
<name>A0A4R4WF23_9ACTN</name>
<reference evidence="3 4" key="1">
    <citation type="submission" date="2019-03" db="EMBL/GenBank/DDBJ databases">
        <title>Draft genome sequences of novel Actinobacteria.</title>
        <authorList>
            <person name="Sahin N."/>
            <person name="Ay H."/>
            <person name="Saygin H."/>
        </authorList>
    </citation>
    <scope>NUCLEOTIDE SEQUENCE [LARGE SCALE GENOMIC DNA]</scope>
    <source>
        <strain evidence="3 4">KC712</strain>
    </source>
</reference>
<dbReference type="InterPro" id="IPR019051">
    <property type="entry name" value="Trp_biosyn_TM_oprn/chp"/>
</dbReference>
<accession>A0A4R4WF23</accession>
<proteinExistence type="predicted"/>
<evidence type="ECO:0000256" key="2">
    <source>
        <dbReference type="SAM" id="Phobius"/>
    </source>
</evidence>
<feature type="compositionally biased region" description="Basic and acidic residues" evidence="1">
    <location>
        <begin position="9"/>
        <end position="19"/>
    </location>
</feature>
<dbReference type="OrthoDB" id="3712369at2"/>
<dbReference type="Proteomes" id="UP000294543">
    <property type="component" value="Unassembled WGS sequence"/>
</dbReference>
<keyword evidence="4" id="KW-1185">Reference proteome</keyword>
<protein>
    <submittedName>
        <fullName evidence="3">TIGR02234 family membrane protein</fullName>
    </submittedName>
</protein>
<comment type="caution">
    <text evidence="3">The sequence shown here is derived from an EMBL/GenBank/DDBJ whole genome shotgun (WGS) entry which is preliminary data.</text>
</comment>
<evidence type="ECO:0000313" key="3">
    <source>
        <dbReference type="EMBL" id="TDD14764.1"/>
    </source>
</evidence>
<feature type="region of interest" description="Disordered" evidence="1">
    <location>
        <begin position="180"/>
        <end position="208"/>
    </location>
</feature>
<feature type="transmembrane region" description="Helical" evidence="2">
    <location>
        <begin position="72"/>
        <end position="90"/>
    </location>
</feature>
<keyword evidence="2" id="KW-0472">Membrane</keyword>
<dbReference type="Pfam" id="PF09534">
    <property type="entry name" value="Trp_oprn_chp"/>
    <property type="match status" value="1"/>
</dbReference>
<gene>
    <name evidence="3" type="ORF">E1294_36585</name>
</gene>
<feature type="transmembrane region" description="Helical" evidence="2">
    <location>
        <begin position="29"/>
        <end position="52"/>
    </location>
</feature>
<dbReference type="EMBL" id="SMKP01000140">
    <property type="protein sequence ID" value="TDD14764.1"/>
    <property type="molecule type" value="Genomic_DNA"/>
</dbReference>
<dbReference type="AlphaFoldDB" id="A0A4R4WF23"/>
<evidence type="ECO:0000313" key="4">
    <source>
        <dbReference type="Proteomes" id="UP000294543"/>
    </source>
</evidence>
<feature type="region of interest" description="Disordered" evidence="1">
    <location>
        <begin position="1"/>
        <end position="22"/>
    </location>
</feature>
<evidence type="ECO:0000256" key="1">
    <source>
        <dbReference type="SAM" id="MobiDB-lite"/>
    </source>
</evidence>
<organism evidence="3 4">
    <name type="scientific">Nonomuraea diastatica</name>
    <dbReference type="NCBI Taxonomy" id="1848329"/>
    <lineage>
        <taxon>Bacteria</taxon>
        <taxon>Bacillati</taxon>
        <taxon>Actinomycetota</taxon>
        <taxon>Actinomycetes</taxon>
        <taxon>Streptosporangiales</taxon>
        <taxon>Streptosporangiaceae</taxon>
        <taxon>Nonomuraea</taxon>
    </lineage>
</organism>
<feature type="transmembrane region" description="Helical" evidence="2">
    <location>
        <begin position="97"/>
        <end position="117"/>
    </location>
</feature>
<feature type="transmembrane region" description="Helical" evidence="2">
    <location>
        <begin position="145"/>
        <end position="166"/>
    </location>
</feature>